<dbReference type="PANTHER" id="PTHR10252">
    <property type="entry name" value="HISTONE-LIKE TRANSCRIPTION FACTOR CCAAT-RELATED"/>
    <property type="match status" value="1"/>
</dbReference>
<reference evidence="4" key="2">
    <citation type="submission" date="2014-07" db="EMBL/GenBank/DDBJ databases">
        <authorList>
            <person name="Hull J."/>
        </authorList>
    </citation>
    <scope>NUCLEOTIDE SEQUENCE</scope>
</reference>
<dbReference type="InterPro" id="IPR050568">
    <property type="entry name" value="Transcr_DNA_Rep_Reg"/>
</dbReference>
<dbReference type="GO" id="GO:0006261">
    <property type="term" value="P:DNA-templated DNA replication"/>
    <property type="evidence" value="ECO:0007669"/>
    <property type="project" value="TreeGrafter"/>
</dbReference>
<comment type="subcellular location">
    <subcellularLocation>
        <location evidence="1">Nucleus</location>
    </subcellularLocation>
</comment>
<dbReference type="GO" id="GO:0008622">
    <property type="term" value="C:epsilon DNA polymerase complex"/>
    <property type="evidence" value="ECO:0007669"/>
    <property type="project" value="TreeGrafter"/>
</dbReference>
<evidence type="ECO:0000313" key="4">
    <source>
        <dbReference type="EMBL" id="JAG21163.1"/>
    </source>
</evidence>
<evidence type="ECO:0000256" key="1">
    <source>
        <dbReference type="ARBA" id="ARBA00004123"/>
    </source>
</evidence>
<dbReference type="PANTHER" id="PTHR10252:SF79">
    <property type="entry name" value="DNA POLYMERASE EPSILON SUBUNIT 4"/>
    <property type="match status" value="1"/>
</dbReference>
<dbReference type="Pfam" id="PF00808">
    <property type="entry name" value="CBFD_NFYB_HMF"/>
    <property type="match status" value="1"/>
</dbReference>
<proteinExistence type="predicted"/>
<gene>
    <name evidence="4" type="primary">Pole4</name>
    <name evidence="4" type="ORF">CM83_38235</name>
</gene>
<accession>A0A0A9XQR6</accession>
<dbReference type="Gene3D" id="1.10.20.10">
    <property type="entry name" value="Histone, subunit A"/>
    <property type="match status" value="1"/>
</dbReference>
<dbReference type="CDD" id="cd22929">
    <property type="entry name" value="HFD_POLE4-like"/>
    <property type="match status" value="1"/>
</dbReference>
<dbReference type="SUPFAM" id="SSF47113">
    <property type="entry name" value="Histone-fold"/>
    <property type="match status" value="1"/>
</dbReference>
<dbReference type="GO" id="GO:0046982">
    <property type="term" value="F:protein heterodimerization activity"/>
    <property type="evidence" value="ECO:0007669"/>
    <property type="project" value="InterPro"/>
</dbReference>
<protein>
    <submittedName>
        <fullName evidence="4">DNA polymerase epsilon subunit 4</fullName>
    </submittedName>
</protein>
<dbReference type="InterPro" id="IPR009072">
    <property type="entry name" value="Histone-fold"/>
</dbReference>
<dbReference type="InterPro" id="IPR003958">
    <property type="entry name" value="CBFA_NFYB_domain"/>
</dbReference>
<feature type="domain" description="Transcription factor CBF/NF-Y/archaeal histone" evidence="3">
    <location>
        <begin position="69"/>
        <end position="132"/>
    </location>
</feature>
<dbReference type="EMBL" id="GBHO01022441">
    <property type="protein sequence ID" value="JAG21163.1"/>
    <property type="molecule type" value="Transcribed_RNA"/>
</dbReference>
<evidence type="ECO:0000259" key="3">
    <source>
        <dbReference type="Pfam" id="PF00808"/>
    </source>
</evidence>
<reference evidence="4" key="1">
    <citation type="journal article" date="2014" name="PLoS ONE">
        <title>Transcriptome-Based Identification of ABC Transporters in the Western Tarnished Plant Bug Lygus hesperus.</title>
        <authorList>
            <person name="Hull J.J."/>
            <person name="Chaney K."/>
            <person name="Geib S.M."/>
            <person name="Fabrick J.A."/>
            <person name="Brent C.S."/>
            <person name="Walsh D."/>
            <person name="Lavine L.C."/>
        </authorList>
    </citation>
    <scope>NUCLEOTIDE SEQUENCE</scope>
</reference>
<keyword evidence="2" id="KW-0539">Nucleus</keyword>
<name>A0A0A9XQR6_LYGHE</name>
<organism evidence="4">
    <name type="scientific">Lygus hesperus</name>
    <name type="common">Western plant bug</name>
    <dbReference type="NCBI Taxonomy" id="30085"/>
    <lineage>
        <taxon>Eukaryota</taxon>
        <taxon>Metazoa</taxon>
        <taxon>Ecdysozoa</taxon>
        <taxon>Arthropoda</taxon>
        <taxon>Hexapoda</taxon>
        <taxon>Insecta</taxon>
        <taxon>Pterygota</taxon>
        <taxon>Neoptera</taxon>
        <taxon>Paraneoptera</taxon>
        <taxon>Hemiptera</taxon>
        <taxon>Heteroptera</taxon>
        <taxon>Panheteroptera</taxon>
        <taxon>Cimicomorpha</taxon>
        <taxon>Miridae</taxon>
        <taxon>Mirini</taxon>
        <taxon>Lygus</taxon>
    </lineage>
</organism>
<evidence type="ECO:0000256" key="2">
    <source>
        <dbReference type="ARBA" id="ARBA00023242"/>
    </source>
</evidence>
<sequence>MEMDSGDIALAEIMDELIDDPSESTNGALAETELTEDIMQTETEELDVENVNSENQSSVARAAKSKVCELPLSKIKGIMKMDPEVVMVGSEAVFAVAKAAELFLQTLAKQSFKHTAAQKKKTVQRSHVDSAVTGSDGLFFLEDALD</sequence>
<dbReference type="AlphaFoldDB" id="A0A0A9XQR6"/>